<accession>A0A2Z4QJM6</accession>
<sequence length="245" mass="28811">MEEIPCTASSLHNVAVIKGSASALQFVGFHYCPVPWGEILSSYEQHVGRLCCSVCENPWYTTWTCSENLIGEETWTIHCHCSSPRSLQCMSQAALVSHWLNEVLDGMLYDAKFCFYREIANKYSPREFQYAGSVFFRGLHLVYMHWQRPYYYILSRGHVSFGRHKAYLLEGYVVLFCTSCKNLSEISARCCARRIKLLIRKLANYLAKKHVLKVWDKKYCKNRLLKRTHWYRFPVDMLHDMHYSF</sequence>
<keyword evidence="5" id="KW-1048">Host nucleus</keyword>
<evidence type="ECO:0000313" key="9">
    <source>
        <dbReference type="EMBL" id="AWY10566.1"/>
    </source>
</evidence>
<dbReference type="EMBL" id="MH115806">
    <property type="protein sequence ID" value="AWY10566.1"/>
    <property type="molecule type" value="Genomic_DNA"/>
</dbReference>
<evidence type="ECO:0000256" key="2">
    <source>
        <dbReference type="ARBA" id="ARBA00004192"/>
    </source>
</evidence>
<comment type="subcellular location">
    <subcellularLocation>
        <location evidence="2">Host cytoplasm</location>
    </subcellularLocation>
    <subcellularLocation>
        <location evidence="1">Host nucleus</location>
    </subcellularLocation>
</comment>
<dbReference type="KEGG" id="vg:41702260"/>
<evidence type="ECO:0000256" key="3">
    <source>
        <dbReference type="ARBA" id="ARBA00006872"/>
    </source>
</evidence>
<proteinExistence type="inferred from homology"/>
<evidence type="ECO:0000256" key="5">
    <source>
        <dbReference type="ARBA" id="ARBA00022562"/>
    </source>
</evidence>
<name>A0A2Z4QJM6_9ADEN</name>
<dbReference type="EMBL" id="MF773580">
    <property type="protein sequence ID" value="AXI68670.1"/>
    <property type="molecule type" value="Genomic_DNA"/>
</dbReference>
<dbReference type="InterPro" id="IPR007615">
    <property type="entry name" value="Adenovirus_E4_30/34"/>
</dbReference>
<dbReference type="Proteomes" id="UP000320134">
    <property type="component" value="Segment"/>
</dbReference>
<dbReference type="Proteomes" id="UP000289830">
    <property type="component" value="Segment"/>
</dbReference>
<dbReference type="RefSeq" id="YP_009553576.1">
    <property type="nucleotide sequence ID" value="NC_040811.1"/>
</dbReference>
<keyword evidence="11" id="KW-1185">Reference proteome</keyword>
<evidence type="ECO:0000313" key="10">
    <source>
        <dbReference type="EMBL" id="AXI68670.1"/>
    </source>
</evidence>
<keyword evidence="4" id="KW-0244">Early protein</keyword>
<comment type="function">
    <text evidence="7">Plays a major role to prevent cellular inhibition of viral genome replication by nuclear bodies. Assembles an SCF-like E3 ubiquitin ligase complex based on the cellular proteins ELOB, ELOC, CUL5 and RBX1, in cooperation with viral E1B-55K. This viral RING-type ligase ubiquitinates cellular substrates prior to proteasomal degradation: p53/TP53, LIG4, MRE11-RAD50-NBS1 (MRN) complex, ITGA3, DAXX and BLM.</text>
</comment>
<keyword evidence="6" id="KW-1035">Host cytoplasm</keyword>
<dbReference type="Pfam" id="PF04528">
    <property type="entry name" value="Adeno_E4_34"/>
    <property type="match status" value="1"/>
</dbReference>
<evidence type="ECO:0000313" key="12">
    <source>
        <dbReference type="Proteomes" id="UP000320134"/>
    </source>
</evidence>
<evidence type="ECO:0000256" key="8">
    <source>
        <dbReference type="ARBA" id="ARBA00044760"/>
    </source>
</evidence>
<evidence type="ECO:0000256" key="6">
    <source>
        <dbReference type="ARBA" id="ARBA00023200"/>
    </source>
</evidence>
<dbReference type="GeneID" id="41702260"/>
<evidence type="ECO:0000256" key="4">
    <source>
        <dbReference type="ARBA" id="ARBA00022518"/>
    </source>
</evidence>
<evidence type="ECO:0000256" key="1">
    <source>
        <dbReference type="ARBA" id="ARBA00004147"/>
    </source>
</evidence>
<protein>
    <submittedName>
        <fullName evidence="9 10">34K</fullName>
    </submittedName>
</protein>
<reference evidence="9 12" key="2">
    <citation type="submission" date="2018-03" db="EMBL/GenBank/DDBJ databases">
        <title>A Novel Divergent Polar Bear Associated Mastadenovirus Recovered from a Deceased Juvenile Polar Bear.</title>
        <authorList>
            <person name="Dayaram A."/>
            <person name="Tsangaras K."/>
            <person name="Azab W."/>
            <person name="Pavulraj S."/>
            <person name="Groenke N."/>
            <person name="Wibbelt G."/>
            <person name="Sicks F."/>
            <person name="Osterrieder N."/>
            <person name="Greenwood A.D."/>
        </authorList>
    </citation>
    <scope>NUCLEOTIDE SEQUENCE [LARGE SCALE GENOMIC DNA]</scope>
    <source>
        <strain evidence="9 12">Fritz</strain>
    </source>
</reference>
<dbReference type="GO" id="GO:0030430">
    <property type="term" value="C:host cell cytoplasm"/>
    <property type="evidence" value="ECO:0007669"/>
    <property type="project" value="UniProtKB-SubCell"/>
</dbReference>
<reference evidence="10 11" key="1">
    <citation type="submission" date="2017-08" db="EMBL/GenBank/DDBJ databases">
        <title>Genomic and phylogenetic analysis of a novel adenovirus found in polar bear (Ursus maritimus).</title>
        <authorList>
            <person name="Boszormenyi K.P."/>
            <person name="Podgorski I.I."/>
            <person name="Sos E."/>
            <person name="Harrach B."/>
        </authorList>
    </citation>
    <scope>NUCLEOTIDE SEQUENCE [LARGE SCALE GENOMIC DNA]</scope>
    <source>
        <strain evidence="10">BK35</strain>
    </source>
</reference>
<comment type="similarity">
    <text evidence="3">Belongs to the adenoviridae E4 30 to 34 kDa protein family.</text>
</comment>
<evidence type="ECO:0000256" key="7">
    <source>
        <dbReference type="ARBA" id="ARBA00044723"/>
    </source>
</evidence>
<comment type="subunit">
    <text evidence="8">Interacts with E1B-55k.</text>
</comment>
<dbReference type="GO" id="GO:0042025">
    <property type="term" value="C:host cell nucleus"/>
    <property type="evidence" value="ECO:0007669"/>
    <property type="project" value="UniProtKB-SubCell"/>
</dbReference>
<organism evidence="9 12">
    <name type="scientific">Polar bear adenovirus 1</name>
    <dbReference type="NCBI Taxonomy" id="2250215"/>
    <lineage>
        <taxon>Viruses</taxon>
        <taxon>Varidnaviria</taxon>
        <taxon>Bamfordvirae</taxon>
        <taxon>Preplasmiviricota</taxon>
        <taxon>Polisuviricotina</taxon>
        <taxon>Pharingeaviricetes</taxon>
        <taxon>Rowavirales</taxon>
        <taxon>Adenoviridae</taxon>
        <taxon>Mastadenovirus</taxon>
        <taxon>Mastadenovirus ursi</taxon>
        <taxon>Polar bear mastadenovirus A</taxon>
    </lineage>
</organism>
<evidence type="ECO:0000313" key="11">
    <source>
        <dbReference type="Proteomes" id="UP000289830"/>
    </source>
</evidence>